<reference evidence="3" key="1">
    <citation type="journal article" date="2006" name="Proc. Natl. Acad. Sci. U.S.A.">
        <title>The complete genome of Rhodococcus sp. RHA1 provides insights into a catabolic powerhouse.</title>
        <authorList>
            <person name="McLeod M.P."/>
            <person name="Warren R.L."/>
            <person name="Hsiao W.W.L."/>
            <person name="Araki N."/>
            <person name="Myhre M."/>
            <person name="Fernandes C."/>
            <person name="Miyazawa D."/>
            <person name="Wong W."/>
            <person name="Lillquist A.L."/>
            <person name="Wang D."/>
            <person name="Dosanjh M."/>
            <person name="Hara H."/>
            <person name="Petrescu A."/>
            <person name="Morin R.D."/>
            <person name="Yang G."/>
            <person name="Stott J.M."/>
            <person name="Schein J.E."/>
            <person name="Shin H."/>
            <person name="Smailus D."/>
            <person name="Siddiqui A.S."/>
            <person name="Marra M.A."/>
            <person name="Jones S.J.M."/>
            <person name="Holt R."/>
            <person name="Brinkman F.S.L."/>
            <person name="Miyauchi K."/>
            <person name="Fukuda M."/>
            <person name="Davies J.E."/>
            <person name="Mohn W.W."/>
            <person name="Eltis L.D."/>
        </authorList>
    </citation>
    <scope>NUCLEOTIDE SEQUENCE [LARGE SCALE GENOMIC DNA]</scope>
    <source>
        <strain evidence="3">RHA1</strain>
    </source>
</reference>
<dbReference type="Proteomes" id="UP000008710">
    <property type="component" value="Plasmid pRHL3"/>
</dbReference>
<gene>
    <name evidence="2" type="ordered locus">RHA1_ro11244</name>
</gene>
<geneLocation type="plasmid" evidence="2 3">
    <name>pRHL3</name>
</geneLocation>
<feature type="compositionally biased region" description="Gly residues" evidence="1">
    <location>
        <begin position="17"/>
        <end position="28"/>
    </location>
</feature>
<feature type="compositionally biased region" description="Basic residues" evidence="1">
    <location>
        <begin position="99"/>
        <end position="113"/>
    </location>
</feature>
<accession>Q0RUZ5</accession>
<dbReference type="EMBL" id="CP000434">
    <property type="protein sequence ID" value="ABH00891.1"/>
    <property type="molecule type" value="Genomic_DNA"/>
</dbReference>
<evidence type="ECO:0000256" key="1">
    <source>
        <dbReference type="SAM" id="MobiDB-lite"/>
    </source>
</evidence>
<protein>
    <submittedName>
        <fullName evidence="2">Uncharacterized protein</fullName>
    </submittedName>
</protein>
<feature type="region of interest" description="Disordered" evidence="1">
    <location>
        <begin position="94"/>
        <end position="119"/>
    </location>
</feature>
<feature type="region of interest" description="Disordered" evidence="1">
    <location>
        <begin position="1"/>
        <end position="77"/>
    </location>
</feature>
<dbReference type="AlphaFoldDB" id="Q0RUZ5"/>
<sequence length="119" mass="12921">MVAPERETTATPTRGMPGIGIDLGGFAGGSARSARRMSPEGCAEVANRNKRCGSYENGPRSTTRARDEQPRSQQLASPCFRTVMSVTGTHLPAQAHVPFKGHRGSRRWRRPRCASRTGL</sequence>
<name>Q0RUZ5_RHOJR</name>
<organism evidence="2 3">
    <name type="scientific">Rhodococcus jostii (strain RHA1)</name>
    <dbReference type="NCBI Taxonomy" id="101510"/>
    <lineage>
        <taxon>Bacteria</taxon>
        <taxon>Bacillati</taxon>
        <taxon>Actinomycetota</taxon>
        <taxon>Actinomycetes</taxon>
        <taxon>Mycobacteriales</taxon>
        <taxon>Nocardiaceae</taxon>
        <taxon>Rhodococcus</taxon>
    </lineage>
</organism>
<evidence type="ECO:0000313" key="2">
    <source>
        <dbReference type="EMBL" id="ABH00891.1"/>
    </source>
</evidence>
<dbReference type="KEGG" id="rha:RHA1_ro11244"/>
<evidence type="ECO:0000313" key="3">
    <source>
        <dbReference type="Proteomes" id="UP000008710"/>
    </source>
</evidence>
<dbReference type="HOGENOM" id="CLU_2059583_0_0_11"/>
<keyword evidence="2" id="KW-0614">Plasmid</keyword>
<proteinExistence type="predicted"/>